<dbReference type="GO" id="GO:0005762">
    <property type="term" value="C:mitochondrial large ribosomal subunit"/>
    <property type="evidence" value="ECO:0007669"/>
    <property type="project" value="TreeGrafter"/>
</dbReference>
<evidence type="ECO:0000256" key="8">
    <source>
        <dbReference type="ARBA" id="ARBA00042577"/>
    </source>
</evidence>
<dbReference type="InterPro" id="IPR011332">
    <property type="entry name" value="Ribosomal_zn-bd"/>
</dbReference>
<dbReference type="SUPFAM" id="SSF57829">
    <property type="entry name" value="Zn-binding ribosomal proteins"/>
    <property type="match status" value="1"/>
</dbReference>
<sequence>MSLIGFFRFLRCSLQQLESKLIQTAGFNDKLGPALAVNGPSLLPHPQQIRDEESSEPSFLDSIFWMAAPKKRRTIEVNRCRRRNPNKLIEIKTNIEPCPECGNLKQKNILCGFCYEKVQKETAMIRKQIELMEGRPHNAPTMETVVLYENEVPREVDKEKRIVERSRKRPSWFNL</sequence>
<gene>
    <name evidence="10" type="ORF">HF521_010898</name>
</gene>
<dbReference type="Pfam" id="PF01783">
    <property type="entry name" value="Ribosomal_L32p"/>
    <property type="match status" value="1"/>
</dbReference>
<proteinExistence type="inferred from homology"/>
<keyword evidence="6" id="KW-0687">Ribonucleoprotein</keyword>
<evidence type="ECO:0000256" key="2">
    <source>
        <dbReference type="ARBA" id="ARBA00008560"/>
    </source>
</evidence>
<comment type="caution">
    <text evidence="10">The sequence shown here is derived from an EMBL/GenBank/DDBJ whole genome shotgun (WGS) entry which is preliminary data.</text>
</comment>
<dbReference type="GO" id="GO:0006412">
    <property type="term" value="P:translation"/>
    <property type="evidence" value="ECO:0007669"/>
    <property type="project" value="InterPro"/>
</dbReference>
<accession>A0A8T0AJZ0</accession>
<keyword evidence="4" id="KW-0689">Ribosomal protein</keyword>
<reference evidence="10" key="1">
    <citation type="submission" date="2020-08" db="EMBL/GenBank/DDBJ databases">
        <title>Chromosome-level assembly of Southern catfish (Silurus meridionalis) provides insights into visual adaptation to the nocturnal and benthic lifestyles.</title>
        <authorList>
            <person name="Zhang Y."/>
            <person name="Wang D."/>
            <person name="Peng Z."/>
        </authorList>
    </citation>
    <scope>NUCLEOTIDE SEQUENCE</scope>
    <source>
        <strain evidence="10">SWU-2019-XX</strain>
        <tissue evidence="10">Muscle</tissue>
    </source>
</reference>
<dbReference type="Proteomes" id="UP000606274">
    <property type="component" value="Unassembled WGS sequence"/>
</dbReference>
<evidence type="ECO:0000256" key="5">
    <source>
        <dbReference type="ARBA" id="ARBA00023128"/>
    </source>
</evidence>
<keyword evidence="3" id="KW-0809">Transit peptide</keyword>
<evidence type="ECO:0000256" key="4">
    <source>
        <dbReference type="ARBA" id="ARBA00022980"/>
    </source>
</evidence>
<keyword evidence="5" id="KW-0496">Mitochondrion</keyword>
<dbReference type="PANTHER" id="PTHR21026:SF2">
    <property type="entry name" value="LARGE RIBOSOMAL SUBUNIT PROTEIN BL32M"/>
    <property type="match status" value="1"/>
</dbReference>
<evidence type="ECO:0000256" key="9">
    <source>
        <dbReference type="ARBA" id="ARBA00045766"/>
    </source>
</evidence>
<comment type="similarity">
    <text evidence="2">Belongs to the bacterial ribosomal protein bL32 family.</text>
</comment>
<evidence type="ECO:0000256" key="6">
    <source>
        <dbReference type="ARBA" id="ARBA00023274"/>
    </source>
</evidence>
<comment type="subcellular location">
    <subcellularLocation>
        <location evidence="1">Mitochondrion</location>
    </subcellularLocation>
</comment>
<keyword evidence="11" id="KW-1185">Reference proteome</keyword>
<dbReference type="AlphaFoldDB" id="A0A8T0AJZ0"/>
<dbReference type="OrthoDB" id="2014905at2759"/>
<dbReference type="GO" id="GO:0003735">
    <property type="term" value="F:structural constituent of ribosome"/>
    <property type="evidence" value="ECO:0007669"/>
    <property type="project" value="InterPro"/>
</dbReference>
<organism evidence="10 11">
    <name type="scientific">Silurus meridionalis</name>
    <name type="common">Southern catfish</name>
    <name type="synonym">Silurus soldatovi meridionalis</name>
    <dbReference type="NCBI Taxonomy" id="175797"/>
    <lineage>
        <taxon>Eukaryota</taxon>
        <taxon>Metazoa</taxon>
        <taxon>Chordata</taxon>
        <taxon>Craniata</taxon>
        <taxon>Vertebrata</taxon>
        <taxon>Euteleostomi</taxon>
        <taxon>Actinopterygii</taxon>
        <taxon>Neopterygii</taxon>
        <taxon>Teleostei</taxon>
        <taxon>Ostariophysi</taxon>
        <taxon>Siluriformes</taxon>
        <taxon>Siluridae</taxon>
        <taxon>Silurus</taxon>
    </lineage>
</organism>
<dbReference type="EMBL" id="JABFDY010000021">
    <property type="protein sequence ID" value="KAF7691931.1"/>
    <property type="molecule type" value="Genomic_DNA"/>
</dbReference>
<dbReference type="PANTHER" id="PTHR21026">
    <property type="entry name" value="39S RIBOSOMAL PROTEIN L32, MITOCHONDRIAL"/>
    <property type="match status" value="1"/>
</dbReference>
<protein>
    <recommendedName>
        <fullName evidence="7">Large ribosomal subunit protein bL32m</fullName>
    </recommendedName>
    <alternativeName>
        <fullName evidence="8">39S ribosomal protein L32, mitochondrial</fullName>
    </alternativeName>
</protein>
<evidence type="ECO:0000256" key="1">
    <source>
        <dbReference type="ARBA" id="ARBA00004173"/>
    </source>
</evidence>
<comment type="function">
    <text evidence="9">Component of the mitochondrial large ribosomal subunit (mt-LSU). The mitochondrial ribosome (mitoribosome) is a large ribonucleoprotein complex responsible for the synthesis of proteins inside mitochondria.</text>
</comment>
<evidence type="ECO:0000256" key="3">
    <source>
        <dbReference type="ARBA" id="ARBA00022946"/>
    </source>
</evidence>
<evidence type="ECO:0000313" key="10">
    <source>
        <dbReference type="EMBL" id="KAF7691931.1"/>
    </source>
</evidence>
<evidence type="ECO:0000256" key="7">
    <source>
        <dbReference type="ARBA" id="ARBA00039935"/>
    </source>
</evidence>
<evidence type="ECO:0000313" key="11">
    <source>
        <dbReference type="Proteomes" id="UP000606274"/>
    </source>
</evidence>
<dbReference type="InterPro" id="IPR002677">
    <property type="entry name" value="Ribosomal_bL32"/>
</dbReference>
<dbReference type="InterPro" id="IPR051991">
    <property type="entry name" value="Mitoribosomal_protein_bL32"/>
</dbReference>
<name>A0A8T0AJZ0_SILME</name>